<proteinExistence type="predicted"/>
<dbReference type="RefSeq" id="WP_183960917.1">
    <property type="nucleotide sequence ID" value="NZ_JACHHP010000003.1"/>
</dbReference>
<reference evidence="2 3" key="1">
    <citation type="submission" date="2020-08" db="EMBL/GenBank/DDBJ databases">
        <title>Genomic Encyclopedia of Type Strains, Phase IV (KMG-IV): sequencing the most valuable type-strain genomes for metagenomic binning, comparative biology and taxonomic classification.</title>
        <authorList>
            <person name="Goeker M."/>
        </authorList>
    </citation>
    <scope>NUCLEOTIDE SEQUENCE [LARGE SCALE GENOMIC DNA]</scope>
    <source>
        <strain evidence="2 3">DSM 24163</strain>
    </source>
</reference>
<dbReference type="Proteomes" id="UP000521199">
    <property type="component" value="Unassembled WGS sequence"/>
</dbReference>
<organism evidence="2 3">
    <name type="scientific">Chiayiivirga flava</name>
    <dbReference type="NCBI Taxonomy" id="659595"/>
    <lineage>
        <taxon>Bacteria</taxon>
        <taxon>Pseudomonadati</taxon>
        <taxon>Pseudomonadota</taxon>
        <taxon>Gammaproteobacteria</taxon>
        <taxon>Lysobacterales</taxon>
        <taxon>Lysobacteraceae</taxon>
        <taxon>Chiayiivirga</taxon>
    </lineage>
</organism>
<evidence type="ECO:0000313" key="3">
    <source>
        <dbReference type="Proteomes" id="UP000521199"/>
    </source>
</evidence>
<feature type="signal peptide" evidence="1">
    <location>
        <begin position="1"/>
        <end position="25"/>
    </location>
</feature>
<gene>
    <name evidence="2" type="ORF">HNQ52_001925</name>
</gene>
<sequence length="274" mass="29551">MHLVNLRARVSGALLFLACAATAPAQSPQPGSMLGRAVDARGAPLAGVEVIADNTQFYDINAIGVTDAEGRYAVDTRHPPGTWVGSARITRTYNGKRFVLELDPDSVDAFAGNVGAVRNFTWKLSGERRDGLGTYGMSVIYYFEGFEDPQFPGEFLDTDFVELTLTPVGPLVDGSVGAAIVARGERTPDGPAVRDVPIGRYTITARYLAPGLPVRPLLLRIRNTGNYVPALTADFDEVLETLYRIEMDVTIDTAFIFDGDFESAPDAPRLPAPV</sequence>
<evidence type="ECO:0000313" key="2">
    <source>
        <dbReference type="EMBL" id="MBB5208383.1"/>
    </source>
</evidence>
<dbReference type="AlphaFoldDB" id="A0A7W8D926"/>
<comment type="caution">
    <text evidence="2">The sequence shown here is derived from an EMBL/GenBank/DDBJ whole genome shotgun (WGS) entry which is preliminary data.</text>
</comment>
<evidence type="ECO:0008006" key="4">
    <source>
        <dbReference type="Google" id="ProtNLM"/>
    </source>
</evidence>
<dbReference type="SUPFAM" id="SSF49464">
    <property type="entry name" value="Carboxypeptidase regulatory domain-like"/>
    <property type="match status" value="1"/>
</dbReference>
<name>A0A7W8D926_9GAMM</name>
<feature type="chain" id="PRO_5030651088" description="Carboxypeptidase regulatory-like domain-containing protein" evidence="1">
    <location>
        <begin position="26"/>
        <end position="274"/>
    </location>
</feature>
<dbReference type="InterPro" id="IPR008969">
    <property type="entry name" value="CarboxyPept-like_regulatory"/>
</dbReference>
<evidence type="ECO:0000256" key="1">
    <source>
        <dbReference type="SAM" id="SignalP"/>
    </source>
</evidence>
<dbReference type="EMBL" id="JACHHP010000003">
    <property type="protein sequence ID" value="MBB5208383.1"/>
    <property type="molecule type" value="Genomic_DNA"/>
</dbReference>
<keyword evidence="1" id="KW-0732">Signal</keyword>
<keyword evidence="3" id="KW-1185">Reference proteome</keyword>
<protein>
    <recommendedName>
        <fullName evidence="4">Carboxypeptidase regulatory-like domain-containing protein</fullName>
    </recommendedName>
</protein>
<accession>A0A7W8D926</accession>